<keyword evidence="3" id="KW-1185">Reference proteome</keyword>
<evidence type="ECO:0000313" key="3">
    <source>
        <dbReference type="Proteomes" id="UP000774617"/>
    </source>
</evidence>
<proteinExistence type="predicted"/>
<dbReference type="EMBL" id="JAGTJR010000029">
    <property type="protein sequence ID" value="KAH7039476.1"/>
    <property type="molecule type" value="Genomic_DNA"/>
</dbReference>
<feature type="region of interest" description="Disordered" evidence="1">
    <location>
        <begin position="238"/>
        <end position="348"/>
    </location>
</feature>
<reference evidence="2 3" key="1">
    <citation type="journal article" date="2021" name="Nat. Commun.">
        <title>Genetic determinants of endophytism in the Arabidopsis root mycobiome.</title>
        <authorList>
            <person name="Mesny F."/>
            <person name="Miyauchi S."/>
            <person name="Thiergart T."/>
            <person name="Pickel B."/>
            <person name="Atanasova L."/>
            <person name="Karlsson M."/>
            <person name="Huettel B."/>
            <person name="Barry K.W."/>
            <person name="Haridas S."/>
            <person name="Chen C."/>
            <person name="Bauer D."/>
            <person name="Andreopoulos W."/>
            <person name="Pangilinan J."/>
            <person name="LaButti K."/>
            <person name="Riley R."/>
            <person name="Lipzen A."/>
            <person name="Clum A."/>
            <person name="Drula E."/>
            <person name="Henrissat B."/>
            <person name="Kohler A."/>
            <person name="Grigoriev I.V."/>
            <person name="Martin F.M."/>
            <person name="Hacquard S."/>
        </authorList>
    </citation>
    <scope>NUCLEOTIDE SEQUENCE [LARGE SCALE GENOMIC DNA]</scope>
    <source>
        <strain evidence="2 3">MPI-SDFR-AT-0080</strain>
    </source>
</reference>
<accession>A0ABQ8G125</accession>
<dbReference type="PANTHER" id="PTHR37538:SF1">
    <property type="entry name" value="BTB DOMAIN-CONTAINING PROTEIN"/>
    <property type="match status" value="1"/>
</dbReference>
<gene>
    <name evidence="2" type="ORF">B0J12DRAFT_675705</name>
</gene>
<dbReference type="Proteomes" id="UP000774617">
    <property type="component" value="Unassembled WGS sequence"/>
</dbReference>
<feature type="compositionally biased region" description="Basic and acidic residues" evidence="1">
    <location>
        <begin position="267"/>
        <end position="293"/>
    </location>
</feature>
<feature type="compositionally biased region" description="Acidic residues" evidence="1">
    <location>
        <begin position="238"/>
        <end position="249"/>
    </location>
</feature>
<name>A0ABQ8G125_9PEZI</name>
<sequence length="394" mass="44020">MAKPSSSNSRKDSVVGVESDHENFFTSDRRPVTSFSPYCSGFSKVAFGQGSVEYYVLSCLLARYPKLENLQAFSKFAPRIELPEVYAGVGHTLIHFLFTGRYQTLRSSEAPNEDEDNVEYGRALMTYAAARAYDLNDLASLAQGKAQSHGDALKTSSALDRIKDVFSAGLPNDKWFDAHLNEKLGAFFREPDEIFDIRDLVSGVGEVPDYDKKLVEILGQMVRGSVRPHKDVEDVIEEDAEATDVTEPAEAEKQEWAEPNTESDDCEGGKGKHNAPESDHGEPDYLRNEKSIGEEDPSAVSPEPPAPDGPVEEISVDPPENPPPISPPQLKSPKTTLAHGKNPLKMMNGPCQLERARRRRIRKRRYGNGNEIARMIVRHFLKVTLVLLFRRRKY</sequence>
<organism evidence="2 3">
    <name type="scientific">Macrophomina phaseolina</name>
    <dbReference type="NCBI Taxonomy" id="35725"/>
    <lineage>
        <taxon>Eukaryota</taxon>
        <taxon>Fungi</taxon>
        <taxon>Dikarya</taxon>
        <taxon>Ascomycota</taxon>
        <taxon>Pezizomycotina</taxon>
        <taxon>Dothideomycetes</taxon>
        <taxon>Dothideomycetes incertae sedis</taxon>
        <taxon>Botryosphaeriales</taxon>
        <taxon>Botryosphaeriaceae</taxon>
        <taxon>Macrophomina</taxon>
    </lineage>
</organism>
<evidence type="ECO:0000256" key="1">
    <source>
        <dbReference type="SAM" id="MobiDB-lite"/>
    </source>
</evidence>
<dbReference type="PANTHER" id="PTHR37538">
    <property type="entry name" value="BTB DOMAIN-CONTAINING PROTEIN"/>
    <property type="match status" value="1"/>
</dbReference>
<protein>
    <submittedName>
        <fullName evidence="2">Uncharacterized protein</fullName>
    </submittedName>
</protein>
<evidence type="ECO:0000313" key="2">
    <source>
        <dbReference type="EMBL" id="KAH7039476.1"/>
    </source>
</evidence>
<comment type="caution">
    <text evidence="2">The sequence shown here is derived from an EMBL/GenBank/DDBJ whole genome shotgun (WGS) entry which is preliminary data.</text>
</comment>